<dbReference type="PANTHER" id="PTHR12763">
    <property type="match status" value="1"/>
</dbReference>
<keyword evidence="3 8" id="KW-1133">Transmembrane helix</keyword>
<evidence type="ECO:0000256" key="3">
    <source>
        <dbReference type="ARBA" id="ARBA00022989"/>
    </source>
</evidence>
<dbReference type="Proteomes" id="UP000765845">
    <property type="component" value="Unassembled WGS sequence"/>
</dbReference>
<protein>
    <submittedName>
        <fullName evidence="10">DnaJ domain-containing protein</fullName>
    </submittedName>
</protein>
<keyword evidence="4 8" id="KW-0472">Membrane</keyword>
<feature type="transmembrane region" description="Helical" evidence="8">
    <location>
        <begin position="34"/>
        <end position="51"/>
    </location>
</feature>
<evidence type="ECO:0000256" key="8">
    <source>
        <dbReference type="SAM" id="Phobius"/>
    </source>
</evidence>
<evidence type="ECO:0000313" key="10">
    <source>
        <dbReference type="EMBL" id="NKI17554.1"/>
    </source>
</evidence>
<accession>A0ABX1GED1</accession>
<comment type="caution">
    <text evidence="10">The sequence shown here is derived from an EMBL/GenBank/DDBJ whole genome shotgun (WGS) entry which is preliminary data.</text>
</comment>
<dbReference type="Gene3D" id="1.10.287.110">
    <property type="entry name" value="DnaJ domain"/>
    <property type="match status" value="1"/>
</dbReference>
<evidence type="ECO:0000256" key="7">
    <source>
        <dbReference type="SAM" id="MobiDB-lite"/>
    </source>
</evidence>
<reference evidence="10 11" key="1">
    <citation type="submission" date="2020-04" db="EMBL/GenBank/DDBJ databases">
        <authorList>
            <person name="Yoon J."/>
        </authorList>
    </citation>
    <scope>NUCLEOTIDE SEQUENCE [LARGE SCALE GENOMIC DNA]</scope>
    <source>
        <strain evidence="10 11">KMU-166</strain>
    </source>
</reference>
<evidence type="ECO:0000259" key="9">
    <source>
        <dbReference type="PROSITE" id="PS50076"/>
    </source>
</evidence>
<keyword evidence="5" id="KW-0143">Chaperone</keyword>
<comment type="subcellular location">
    <subcellularLocation>
        <location evidence="1">Membrane</location>
        <topology evidence="1">Single-pass membrane protein</topology>
    </subcellularLocation>
</comment>
<dbReference type="PROSITE" id="PS50076">
    <property type="entry name" value="DNAJ_2"/>
    <property type="match status" value="1"/>
</dbReference>
<dbReference type="InterPro" id="IPR001623">
    <property type="entry name" value="DnaJ_domain"/>
</dbReference>
<evidence type="ECO:0000256" key="1">
    <source>
        <dbReference type="ARBA" id="ARBA00004167"/>
    </source>
</evidence>
<dbReference type="InterPro" id="IPR036869">
    <property type="entry name" value="J_dom_sf"/>
</dbReference>
<comment type="similarity">
    <text evidence="6">Belongs to the TIM14 family.</text>
</comment>
<dbReference type="Pfam" id="PF00226">
    <property type="entry name" value="DnaJ"/>
    <property type="match status" value="1"/>
</dbReference>
<sequence length="161" mass="17545">MIIKLAIAGAVIYALFRFIKYVRSQPPEQRRSYYLTLVISSAAAALVLLSITGRVHWLAGIIGGAMPFVRQFVMHHIYNKLSPGERSESGSTGQGKRPPPSMDMDLAQARSILGVSADASESDIIQAHRSLMQKLHPDRGGNDYLASQINAAKELLLKSVG</sequence>
<proteinExistence type="inferred from homology"/>
<evidence type="ECO:0000256" key="5">
    <source>
        <dbReference type="ARBA" id="ARBA00023186"/>
    </source>
</evidence>
<evidence type="ECO:0000256" key="6">
    <source>
        <dbReference type="ARBA" id="ARBA00038105"/>
    </source>
</evidence>
<dbReference type="RefSeq" id="WP_168450111.1">
    <property type="nucleotide sequence ID" value="NZ_JAAWWK010000003.1"/>
</dbReference>
<evidence type="ECO:0000256" key="4">
    <source>
        <dbReference type="ARBA" id="ARBA00023136"/>
    </source>
</evidence>
<name>A0ABX1GED1_9GAMM</name>
<dbReference type="EMBL" id="JAAWWK010000003">
    <property type="protein sequence ID" value="NKI17554.1"/>
    <property type="molecule type" value="Genomic_DNA"/>
</dbReference>
<dbReference type="SUPFAM" id="SSF46565">
    <property type="entry name" value="Chaperone J-domain"/>
    <property type="match status" value="1"/>
</dbReference>
<keyword evidence="2 8" id="KW-0812">Transmembrane</keyword>
<evidence type="ECO:0000256" key="2">
    <source>
        <dbReference type="ARBA" id="ARBA00022692"/>
    </source>
</evidence>
<gene>
    <name evidence="10" type="ORF">HCU74_09000</name>
</gene>
<keyword evidence="11" id="KW-1185">Reference proteome</keyword>
<dbReference type="PANTHER" id="PTHR12763:SF28">
    <property type="entry name" value="GEO10507P1-RELATED"/>
    <property type="match status" value="1"/>
</dbReference>
<feature type="domain" description="J" evidence="9">
    <location>
        <begin position="108"/>
        <end position="161"/>
    </location>
</feature>
<feature type="region of interest" description="Disordered" evidence="7">
    <location>
        <begin position="82"/>
        <end position="104"/>
    </location>
</feature>
<dbReference type="CDD" id="cd06257">
    <property type="entry name" value="DnaJ"/>
    <property type="match status" value="1"/>
</dbReference>
<organism evidence="10 11">
    <name type="scientific">Spongiibacter thalassae</name>
    <dbReference type="NCBI Taxonomy" id="2721624"/>
    <lineage>
        <taxon>Bacteria</taxon>
        <taxon>Pseudomonadati</taxon>
        <taxon>Pseudomonadota</taxon>
        <taxon>Gammaproteobacteria</taxon>
        <taxon>Cellvibrionales</taxon>
        <taxon>Spongiibacteraceae</taxon>
        <taxon>Spongiibacter</taxon>
    </lineage>
</organism>
<evidence type="ECO:0000313" key="11">
    <source>
        <dbReference type="Proteomes" id="UP000765845"/>
    </source>
</evidence>
<dbReference type="SMART" id="SM00271">
    <property type="entry name" value="DnaJ"/>
    <property type="match status" value="1"/>
</dbReference>